<dbReference type="InterPro" id="IPR005299">
    <property type="entry name" value="MeTrfase_7"/>
</dbReference>
<keyword evidence="5" id="KW-1185">Reference proteome</keyword>
<organism evidence="5 6">
    <name type="scientific">Cucumis melo</name>
    <name type="common">Muskmelon</name>
    <dbReference type="NCBI Taxonomy" id="3656"/>
    <lineage>
        <taxon>Eukaryota</taxon>
        <taxon>Viridiplantae</taxon>
        <taxon>Streptophyta</taxon>
        <taxon>Embryophyta</taxon>
        <taxon>Tracheophyta</taxon>
        <taxon>Spermatophyta</taxon>
        <taxon>Magnoliopsida</taxon>
        <taxon>eudicotyledons</taxon>
        <taxon>Gunneridae</taxon>
        <taxon>Pentapetalae</taxon>
        <taxon>rosids</taxon>
        <taxon>fabids</taxon>
        <taxon>Cucurbitales</taxon>
        <taxon>Cucurbitaceae</taxon>
        <taxon>Benincaseae</taxon>
        <taxon>Cucumis</taxon>
    </lineage>
</organism>
<dbReference type="Gene3D" id="1.10.1200.270">
    <property type="entry name" value="Methyltransferase, alpha-helical capping domain"/>
    <property type="match status" value="1"/>
</dbReference>
<dbReference type="Pfam" id="PF03492">
    <property type="entry name" value="Methyltransf_7"/>
    <property type="match status" value="1"/>
</dbReference>
<dbReference type="InterPro" id="IPR042086">
    <property type="entry name" value="MeTrfase_capping"/>
</dbReference>
<evidence type="ECO:0000256" key="2">
    <source>
        <dbReference type="ARBA" id="ARBA00022679"/>
    </source>
</evidence>
<proteinExistence type="predicted"/>
<dbReference type="InterPro" id="IPR029063">
    <property type="entry name" value="SAM-dependent_MTases_sf"/>
</dbReference>
<keyword evidence="4" id="KW-0460">Magnesium</keyword>
<evidence type="ECO:0000313" key="5">
    <source>
        <dbReference type="Proteomes" id="UP001652600"/>
    </source>
</evidence>
<gene>
    <name evidence="6" type="primary">LOC103504443</name>
</gene>
<dbReference type="PANTHER" id="PTHR31009">
    <property type="entry name" value="S-ADENOSYL-L-METHIONINE:CARBOXYL METHYLTRANSFERASE FAMILY PROTEIN"/>
    <property type="match status" value="1"/>
</dbReference>
<evidence type="ECO:0000256" key="1">
    <source>
        <dbReference type="ARBA" id="ARBA00022603"/>
    </source>
</evidence>
<keyword evidence="3" id="KW-0479">Metal-binding</keyword>
<protein>
    <submittedName>
        <fullName evidence="6">S-adenosyl-L-methionine:benzoic acid/salicylic acid carboxyl methyltransferase 3-like</fullName>
    </submittedName>
</protein>
<dbReference type="GeneID" id="103504443"/>
<name>A0ABM3L496_CUCME</name>
<dbReference type="SUPFAM" id="SSF53335">
    <property type="entry name" value="S-adenosyl-L-methionine-dependent methyltransferases"/>
    <property type="match status" value="1"/>
</dbReference>
<evidence type="ECO:0000313" key="6">
    <source>
        <dbReference type="RefSeq" id="XP_050944858.1"/>
    </source>
</evidence>
<evidence type="ECO:0000256" key="4">
    <source>
        <dbReference type="ARBA" id="ARBA00022842"/>
    </source>
</evidence>
<dbReference type="Gene3D" id="3.40.50.150">
    <property type="entry name" value="Vaccinia Virus protein VP39"/>
    <property type="match status" value="1"/>
</dbReference>
<accession>A0ABM3L496</accession>
<sequence>MLHVNGGMGDTSYANNSKLQREIISMTCSIAKEALTNFYKQHIPTSITMADLGCSSGQNTLMIVSYLIKHVEEARQKLHQRPLEYQIFLNDLHGNDFNAVFTSLPSFLEDLEVQIGGDFGPCFFHGVPGSFYIRLFPTDSIHFFHSSSSLHWLSQVPMGIENNKGNIYIGSTSPKSVAEAYYKQFQKDFLMFLKCRAEELVMGGHMVLTLVGRTSEDPSKSGGYYIWELLGLALNTMVAEGIVEEKKADSFNIPYYIPSPKEVEAEVVKEGSFILNLLKASSINLNHIVRETDQQDHSSSPLINNSLANADDYDFAKCIQSVAEPLLIHHFGEEIMDELFIRHKIIVADCMAKHKIMECINLTISLTKKM</sequence>
<reference evidence="6" key="1">
    <citation type="submission" date="2025-08" db="UniProtKB">
        <authorList>
            <consortium name="RefSeq"/>
        </authorList>
    </citation>
    <scope>IDENTIFICATION</scope>
    <source>
        <tissue evidence="6">Stem</tissue>
    </source>
</reference>
<evidence type="ECO:0000256" key="3">
    <source>
        <dbReference type="ARBA" id="ARBA00022723"/>
    </source>
</evidence>
<keyword evidence="1" id="KW-0489">Methyltransferase</keyword>
<dbReference type="RefSeq" id="XP_050944858.1">
    <property type="nucleotide sequence ID" value="XM_051088901.1"/>
</dbReference>
<keyword evidence="2" id="KW-0808">Transferase</keyword>
<dbReference type="Proteomes" id="UP001652600">
    <property type="component" value="Chromosome 8"/>
</dbReference>